<proteinExistence type="predicted"/>
<evidence type="ECO:0000313" key="3">
    <source>
        <dbReference type="EMBL" id="RLE52501.1"/>
    </source>
</evidence>
<organism evidence="2 4">
    <name type="scientific">Thermoproteota archaeon</name>
    <dbReference type="NCBI Taxonomy" id="2056631"/>
    <lineage>
        <taxon>Archaea</taxon>
        <taxon>Thermoproteota</taxon>
    </lineage>
</organism>
<dbReference type="AlphaFoldDB" id="A0A497EXR8"/>
<evidence type="ECO:0000313" key="4">
    <source>
        <dbReference type="Proteomes" id="UP000268446"/>
    </source>
</evidence>
<dbReference type="GO" id="GO:0003723">
    <property type="term" value="F:RNA binding"/>
    <property type="evidence" value="ECO:0007669"/>
    <property type="project" value="InterPro"/>
</dbReference>
<dbReference type="SMART" id="SM00651">
    <property type="entry name" value="Sm"/>
    <property type="match status" value="1"/>
</dbReference>
<dbReference type="PROSITE" id="PS52002">
    <property type="entry name" value="SM"/>
    <property type="match status" value="1"/>
</dbReference>
<evidence type="ECO:0000259" key="1">
    <source>
        <dbReference type="PROSITE" id="PS52002"/>
    </source>
</evidence>
<name>A0A497EXR8_9CREN</name>
<gene>
    <name evidence="2" type="ORF">DRJ20_01370</name>
    <name evidence="3" type="ORF">DRJ26_04660</name>
</gene>
<dbReference type="InterPro" id="IPR010920">
    <property type="entry name" value="LSM_dom_sf"/>
</dbReference>
<dbReference type="SUPFAM" id="SSF46785">
    <property type="entry name" value="Winged helix' DNA-binding domain"/>
    <property type="match status" value="1"/>
</dbReference>
<dbReference type="EMBL" id="QMQZ01000028">
    <property type="protein sequence ID" value="RLE51832.1"/>
    <property type="molecule type" value="Genomic_DNA"/>
</dbReference>
<dbReference type="InterPro" id="IPR036390">
    <property type="entry name" value="WH_DNA-bd_sf"/>
</dbReference>
<evidence type="ECO:0000313" key="5">
    <source>
        <dbReference type="Proteomes" id="UP000269499"/>
    </source>
</evidence>
<dbReference type="Gene3D" id="2.30.30.100">
    <property type="match status" value="1"/>
</dbReference>
<dbReference type="EMBL" id="QMRA01000115">
    <property type="protein sequence ID" value="RLE52501.1"/>
    <property type="molecule type" value="Genomic_DNA"/>
</dbReference>
<sequence>MSNKTSVEDFASKVEEMIGSLIRVHLIDGRIIIGKLVSVDPDYLNMIIEEIASTEDEIALTLIPGTSISYARFIIPKSVKEPNIEEKILSLLEKEPNLSVKEIAKILNLEPKRVRSALRRLKRKGLIKSGDETPERAGRTKP</sequence>
<dbReference type="InterPro" id="IPR011991">
    <property type="entry name" value="ArsR-like_HTH"/>
</dbReference>
<protein>
    <recommendedName>
        <fullName evidence="1">Sm domain-containing protein</fullName>
    </recommendedName>
</protein>
<dbReference type="Gene3D" id="1.10.10.10">
    <property type="entry name" value="Winged helix-like DNA-binding domain superfamily/Winged helix DNA-binding domain"/>
    <property type="match status" value="1"/>
</dbReference>
<dbReference type="Pfam" id="PF13412">
    <property type="entry name" value="HTH_24"/>
    <property type="match status" value="1"/>
</dbReference>
<reference evidence="4 5" key="1">
    <citation type="submission" date="2018-06" db="EMBL/GenBank/DDBJ databases">
        <title>Extensive metabolic versatility and redundancy in microbially diverse, dynamic hydrothermal sediments.</title>
        <authorList>
            <person name="Dombrowski N."/>
            <person name="Teske A."/>
            <person name="Baker B.J."/>
        </authorList>
    </citation>
    <scope>NUCLEOTIDE SEQUENCE [LARGE SCALE GENOMIC DNA]</scope>
    <source>
        <strain evidence="3">B20_G2</strain>
        <strain evidence="2">B29_G17</strain>
    </source>
</reference>
<dbReference type="SUPFAM" id="SSF50182">
    <property type="entry name" value="Sm-like ribonucleoproteins"/>
    <property type="match status" value="1"/>
</dbReference>
<dbReference type="Proteomes" id="UP000269499">
    <property type="component" value="Unassembled WGS sequence"/>
</dbReference>
<evidence type="ECO:0000313" key="2">
    <source>
        <dbReference type="EMBL" id="RLE51832.1"/>
    </source>
</evidence>
<dbReference type="InterPro" id="IPR001163">
    <property type="entry name" value="Sm_dom_euk/arc"/>
</dbReference>
<comment type="caution">
    <text evidence="2">The sequence shown here is derived from an EMBL/GenBank/DDBJ whole genome shotgun (WGS) entry which is preliminary data.</text>
</comment>
<dbReference type="Proteomes" id="UP000268446">
    <property type="component" value="Unassembled WGS sequence"/>
</dbReference>
<dbReference type="InterPro" id="IPR036388">
    <property type="entry name" value="WH-like_DNA-bd_sf"/>
</dbReference>
<dbReference type="Pfam" id="PF01423">
    <property type="entry name" value="LSM"/>
    <property type="match status" value="1"/>
</dbReference>
<dbReference type="InterPro" id="IPR047575">
    <property type="entry name" value="Sm"/>
</dbReference>
<dbReference type="CDD" id="cd00090">
    <property type="entry name" value="HTH_ARSR"/>
    <property type="match status" value="1"/>
</dbReference>
<accession>A0A497EXR8</accession>
<feature type="domain" description="Sm" evidence="1">
    <location>
        <begin position="9"/>
        <end position="77"/>
    </location>
</feature>